<dbReference type="AlphaFoldDB" id="A0A2X3D0H0"/>
<proteinExistence type="predicted"/>
<evidence type="ECO:0000256" key="1">
    <source>
        <dbReference type="SAM" id="MobiDB-lite"/>
    </source>
</evidence>
<feature type="region of interest" description="Disordered" evidence="1">
    <location>
        <begin position="168"/>
        <end position="209"/>
    </location>
</feature>
<dbReference type="EMBL" id="UASN01000022">
    <property type="protein sequence ID" value="SQC18324.1"/>
    <property type="molecule type" value="Genomic_DNA"/>
</dbReference>
<dbReference type="PANTHER" id="PTHR33990:SF1">
    <property type="entry name" value="PROTEIN YJDN"/>
    <property type="match status" value="1"/>
</dbReference>
<evidence type="ECO:0000313" key="2">
    <source>
        <dbReference type="EMBL" id="SQC18324.1"/>
    </source>
</evidence>
<reference evidence="2 3" key="1">
    <citation type="submission" date="2018-06" db="EMBL/GenBank/DDBJ databases">
        <authorList>
            <consortium name="Pathogen Informatics"/>
            <person name="Doyle S."/>
        </authorList>
    </citation>
    <scope>NUCLEOTIDE SEQUENCE [LARGE SCALE GENOMIC DNA]</scope>
    <source>
        <strain evidence="2 3">NCTC9601</strain>
    </source>
</reference>
<sequence length="223" mass="23778">MAVCHPAHPVISLAGNRYLHCRLPSYFSAPFRPAVWLNRLPGDYALRVTVTEVFTISLSPYLAFAGNCAEAIAFYQQTLGAELMFKMTFGEMPPPAQEASDGCPSGQKMADDAIAHASLRINNGELMLSDSAFGPDVHYAGFTLVLDPSDVAEASAGSTRWLSAGALRWPGRKPSGPTASAKSSTALASLDDQRGQTRLTPPGRPGRPVIRLASTLHPLVIVT</sequence>
<feature type="compositionally biased region" description="Low complexity" evidence="1">
    <location>
        <begin position="178"/>
        <end position="201"/>
    </location>
</feature>
<organism evidence="2 3">
    <name type="scientific">Klebsiella pneumoniae</name>
    <dbReference type="NCBI Taxonomy" id="573"/>
    <lineage>
        <taxon>Bacteria</taxon>
        <taxon>Pseudomonadati</taxon>
        <taxon>Pseudomonadota</taxon>
        <taxon>Gammaproteobacteria</taxon>
        <taxon>Enterobacterales</taxon>
        <taxon>Enterobacteriaceae</taxon>
        <taxon>Klebsiella/Raoultella group</taxon>
        <taxon>Klebsiella</taxon>
        <taxon>Klebsiella pneumoniae complex</taxon>
    </lineage>
</organism>
<dbReference type="Proteomes" id="UP000251123">
    <property type="component" value="Unassembled WGS sequence"/>
</dbReference>
<dbReference type="PANTHER" id="PTHR33990">
    <property type="entry name" value="PROTEIN YJDN-RELATED"/>
    <property type="match status" value="1"/>
</dbReference>
<dbReference type="Gene3D" id="3.10.180.10">
    <property type="entry name" value="2,3-Dihydroxybiphenyl 1,2-Dioxygenase, domain 1"/>
    <property type="match status" value="1"/>
</dbReference>
<dbReference type="SUPFAM" id="SSF54593">
    <property type="entry name" value="Glyoxalase/Bleomycin resistance protein/Dihydroxybiphenyl dioxygenase"/>
    <property type="match status" value="1"/>
</dbReference>
<dbReference type="InterPro" id="IPR029068">
    <property type="entry name" value="Glyas_Bleomycin-R_OHBP_Dase"/>
</dbReference>
<dbReference type="NCBIfam" id="NF007537">
    <property type="entry name" value="PRK10148.1"/>
    <property type="match status" value="1"/>
</dbReference>
<evidence type="ECO:0000313" key="3">
    <source>
        <dbReference type="Proteomes" id="UP000251123"/>
    </source>
</evidence>
<gene>
    <name evidence="2" type="ORF">NCTC9601_05259</name>
</gene>
<name>A0A2X3D0H0_KLEPN</name>
<protein>
    <submittedName>
        <fullName evidence="2">PhnB protein</fullName>
    </submittedName>
</protein>
<accession>A0A2X3D0H0</accession>